<feature type="non-terminal residue" evidence="7">
    <location>
        <position position="1773"/>
    </location>
</feature>
<keyword evidence="8" id="KW-1185">Reference proteome</keyword>
<organism evidence="7 8">
    <name type="scientific">Spodoptera exigua</name>
    <name type="common">Beet armyworm</name>
    <name type="synonym">Noctua fulgens</name>
    <dbReference type="NCBI Taxonomy" id="7107"/>
    <lineage>
        <taxon>Eukaryota</taxon>
        <taxon>Metazoa</taxon>
        <taxon>Ecdysozoa</taxon>
        <taxon>Arthropoda</taxon>
        <taxon>Hexapoda</taxon>
        <taxon>Insecta</taxon>
        <taxon>Pterygota</taxon>
        <taxon>Neoptera</taxon>
        <taxon>Endopterygota</taxon>
        <taxon>Lepidoptera</taxon>
        <taxon>Glossata</taxon>
        <taxon>Ditrysia</taxon>
        <taxon>Noctuoidea</taxon>
        <taxon>Noctuidae</taxon>
        <taxon>Amphipyrinae</taxon>
        <taxon>Spodoptera</taxon>
    </lineage>
</organism>
<accession>A0A835GPQ0</accession>
<feature type="domain" description="Glucose-methanol-choline oxidoreductase N-terminal" evidence="6">
    <location>
        <begin position="766"/>
        <end position="789"/>
    </location>
</feature>
<evidence type="ECO:0000313" key="7">
    <source>
        <dbReference type="EMBL" id="KAF9422588.1"/>
    </source>
</evidence>
<dbReference type="Pfam" id="PF05199">
    <property type="entry name" value="GMC_oxred_C"/>
    <property type="match status" value="3"/>
</dbReference>
<dbReference type="PROSITE" id="PS00623">
    <property type="entry name" value="GMC_OXRED_1"/>
    <property type="match status" value="3"/>
</dbReference>
<evidence type="ECO:0000256" key="5">
    <source>
        <dbReference type="RuleBase" id="RU003968"/>
    </source>
</evidence>
<evidence type="ECO:0000259" key="6">
    <source>
        <dbReference type="PROSITE" id="PS00623"/>
    </source>
</evidence>
<evidence type="ECO:0000256" key="2">
    <source>
        <dbReference type="ARBA" id="ARBA00010790"/>
    </source>
</evidence>
<keyword evidence="4 5" id="KW-0274">FAD</keyword>
<dbReference type="Gene3D" id="3.30.560.10">
    <property type="entry name" value="Glucose Oxidase, domain 3"/>
    <property type="match status" value="3"/>
</dbReference>
<comment type="caution">
    <text evidence="7">The sequence shown here is derived from an EMBL/GenBank/DDBJ whole genome shotgun (WGS) entry which is preliminary data.</text>
</comment>
<dbReference type="PANTHER" id="PTHR11552">
    <property type="entry name" value="GLUCOSE-METHANOL-CHOLINE GMC OXIDOREDUCTASE"/>
    <property type="match status" value="1"/>
</dbReference>
<protein>
    <recommendedName>
        <fullName evidence="6">Glucose-methanol-choline oxidoreductase N-terminal domain-containing protein</fullName>
    </recommendedName>
</protein>
<dbReference type="Pfam" id="PF00732">
    <property type="entry name" value="GMC_oxred_N"/>
    <property type="match status" value="3"/>
</dbReference>
<dbReference type="GO" id="GO:0016614">
    <property type="term" value="F:oxidoreductase activity, acting on CH-OH group of donors"/>
    <property type="evidence" value="ECO:0007669"/>
    <property type="project" value="InterPro"/>
</dbReference>
<comment type="cofactor">
    <cofactor evidence="1">
        <name>FAD</name>
        <dbReference type="ChEBI" id="CHEBI:57692"/>
    </cofactor>
</comment>
<comment type="similarity">
    <text evidence="2 5">Belongs to the GMC oxidoreductase family.</text>
</comment>
<dbReference type="InterPro" id="IPR000172">
    <property type="entry name" value="GMC_OxRdtase_N"/>
</dbReference>
<dbReference type="PANTHER" id="PTHR11552:SF147">
    <property type="entry name" value="CHOLINE DEHYDROGENASE, MITOCHONDRIAL"/>
    <property type="match status" value="1"/>
</dbReference>
<feature type="domain" description="Glucose-methanol-choline oxidoreductase N-terminal" evidence="6">
    <location>
        <begin position="1315"/>
        <end position="1338"/>
    </location>
</feature>
<gene>
    <name evidence="7" type="ORF">HW555_001792</name>
</gene>
<dbReference type="EMBL" id="JACKWZ010000015">
    <property type="protein sequence ID" value="KAF9422588.1"/>
    <property type="molecule type" value="Genomic_DNA"/>
</dbReference>
<evidence type="ECO:0000256" key="4">
    <source>
        <dbReference type="ARBA" id="ARBA00022827"/>
    </source>
</evidence>
<evidence type="ECO:0000256" key="3">
    <source>
        <dbReference type="ARBA" id="ARBA00022630"/>
    </source>
</evidence>
<keyword evidence="3 5" id="KW-0285">Flavoprotein</keyword>
<dbReference type="InterPro" id="IPR012132">
    <property type="entry name" value="GMC_OxRdtase"/>
</dbReference>
<dbReference type="Proteomes" id="UP000648187">
    <property type="component" value="Unassembled WGS sequence"/>
</dbReference>
<dbReference type="InterPro" id="IPR036188">
    <property type="entry name" value="FAD/NAD-bd_sf"/>
</dbReference>
<dbReference type="SUPFAM" id="SSF54373">
    <property type="entry name" value="FAD-linked reductases, C-terminal domain"/>
    <property type="match status" value="3"/>
</dbReference>
<sequence length="1773" mass="199442">VSYQNTRTAVRDSQIFLCFESEISTCKAFVRFVRRARLKVIMLLLIPYRNHLRYSFTKDFEKLIHCGSMTKPDSGQTVTGYLVLVEADCSGSKLEIRAFKIVEVLQNAFRIVAFLHLTEYLWPHQANVRNGASYDFIVVGGGTAGSVIANRLSEIEHINVLLIEAGGDPPLESDLPGLPLLLKRSRYDWNYTTELDELEDSCHLNPFYEMTLGKMLGGTGSLNYMVYHRGQPSDYDSWAEVANDDSWKWENVLPYFMKSTKTSDPQILRSADKKYYGTDGLLELTRDNRGRINNFLDSFREIGNDIVLDFNENHPLGFASQTFTLAGRSRQSTAYAFLSSAKNRRNLHVLKNTLVTKILFDENKKAVAVEVLTEDRKTMTLKAKKEVIVSAGVINTPKLLMLSGVGPKEHLNCKNIEVISNLPVGENLQEHVGAIIVHNMDTLTEPLPQPSPYELPGLSFTGFVSLNQSSNIPDYQMTAYVAAPETVMFYCSFGFRFSDEVCNNVYKPNRLQAFNEIVNIKPKSRGKVLLKSADPEDPPIIINGFLSNKDDIESLIDYIFDFLRVMDTTYYTKVNAVMSDVTPKCNKYGKETREFWSCYIMCMSSGMSQITSTCPMGTVVDGRLRVYGVKDLRIADASVMPTVTRGNPMAAVIMIEIVQHAFKALAILQLTEYLWPQQAIVRDGTNYDFIIVGGGTAGCVIANRLSEVEHINVLLIEAGDDPPFESDLPAVPLIMQRSRYDWNYTSKLDRFEESCRRTPSYELTLGKMLGGTSSLNYMVYHRGQPSDYDSWAEIANDATWKWENVLPYFIKSIKLNDAKILQSVDKKYYGIDGLLQLTKDRRKGIDEFLDAYRELGHDVVLDFNENTPLGFSAQMFTIAGRSRQSSAYAFLSPVKDRRNLHVLKNTLVTKILFDESKKAVAVEVLTEDRKTMTLKAKKEVIVSAGVINTPKLLMLSGVGPMEHLNCKNIEVISNLPVGENLQEHVDVIIVHDIDIGPLPPPTPYELTGFSFTGFISLNQSSKIPDYQQITYVTLPGPVLYYCTFAFRFSDEICNKIYKQGIKRAQAYNEIININPKSRGKVLLKSTDPEDPPIIKNGFYSNKDDIESLVDYILDFLRVMKTTYYHKVDAVMSHATPKCNKYRKESREFWRCYIRCMSSGMSQITSTCPMGTVVDGRLLVHGVKDLRIADASVMPTITRGNPMAAVIMIGEKAIVAFLHLSDYLWPHQAVVRDGASYDFIVVGGGTAGSVIANRLSEVEHINVLLIEAGGNPPFESDLPAIPITMQKSRYDWNYTAELEGFEDSCRLKPSYEIILGKMLGGSSSLNYMSYNRGHPSDYDSWAEAANDATWKWENVSPYFIKSIKLNDAQILQSVDKKYYGTDGLLQITKDHREGIDTYLDAYRELGHDILLDFNENNVLGFSSQMLTIGGRSRQSSAYAFLSPIKTRHNLHVLKNTLVTKVLFDDNKKAVGVEVLTEDRKTMTLKAKKEVIVSAGVINTPKLLMLSGVGPEDHLRRKNIKVVSNLPVGENLQEHLSTIIVHNMENVTDPPEPSPYQLPGFSITGFVSLNQSLKIPDYQQVTYVTTPEVIIYYCTFAFQFSDEVCNNIFKQNVKRLQVFSEIININPKSRGKVLLKTINPEDPPVITTGFFSNKDDIDVLIDSILDYLRVINTTYFVDVGSEIAEPAPRCNKFGKDTREFWHCYVTCVSVGLNQITSTCPMGTVVDGRLRVHGVKDLRIADASVMPTITRGNPMAAIIMIAEKASDMIKQDHNLI</sequence>
<proteinExistence type="inferred from homology"/>
<feature type="domain" description="Glucose-methanol-choline oxidoreductase N-terminal" evidence="6">
    <location>
        <begin position="213"/>
        <end position="236"/>
    </location>
</feature>
<name>A0A835GPQ0_SPOEX</name>
<dbReference type="Gene3D" id="3.50.50.60">
    <property type="entry name" value="FAD/NAD(P)-binding domain"/>
    <property type="match status" value="3"/>
</dbReference>
<reference evidence="7" key="1">
    <citation type="submission" date="2020-08" db="EMBL/GenBank/DDBJ databases">
        <title>Spodoptera exigua strain:BAW_Kor-Di-RS1 Genome sequencing and assembly.</title>
        <authorList>
            <person name="Kim J."/>
            <person name="Nam H.Y."/>
            <person name="Kwon M."/>
            <person name="Choi J.H."/>
            <person name="Cho S.R."/>
            <person name="Kim G.-H."/>
        </authorList>
    </citation>
    <scope>NUCLEOTIDE SEQUENCE</scope>
    <source>
        <strain evidence="7">BAW_Kor-Di-RS1</strain>
        <tissue evidence="7">Whole-body</tissue>
    </source>
</reference>
<evidence type="ECO:0000313" key="8">
    <source>
        <dbReference type="Proteomes" id="UP000648187"/>
    </source>
</evidence>
<dbReference type="InterPro" id="IPR007867">
    <property type="entry name" value="GMC_OxRtase_C"/>
</dbReference>
<evidence type="ECO:0000256" key="1">
    <source>
        <dbReference type="ARBA" id="ARBA00001974"/>
    </source>
</evidence>
<dbReference type="SUPFAM" id="SSF51905">
    <property type="entry name" value="FAD/NAD(P)-binding domain"/>
    <property type="match status" value="3"/>
</dbReference>
<dbReference type="GO" id="GO:0050660">
    <property type="term" value="F:flavin adenine dinucleotide binding"/>
    <property type="evidence" value="ECO:0007669"/>
    <property type="project" value="InterPro"/>
</dbReference>